<dbReference type="eggNOG" id="COG1766">
    <property type="taxonomic scope" value="Bacteria"/>
</dbReference>
<protein>
    <recommendedName>
        <fullName evidence="9">Flagellar M-ring protein</fullName>
    </recommendedName>
</protein>
<dbReference type="Pfam" id="PF01514">
    <property type="entry name" value="YscJ_FliF"/>
    <property type="match status" value="1"/>
</dbReference>
<dbReference type="PRINTS" id="PR01009">
    <property type="entry name" value="FLGMRINGFLIF"/>
</dbReference>
<dbReference type="HOGENOM" id="CLU_028108_2_0_0"/>
<evidence type="ECO:0000256" key="8">
    <source>
        <dbReference type="ARBA" id="ARBA00023143"/>
    </source>
</evidence>
<organism evidence="14 15">
    <name type="scientific">Sphaerobacter thermophilus (strain ATCC 49802 / DSM 20745 / KCCM 41009 / NCIMB 13125 / S 6022)</name>
    <dbReference type="NCBI Taxonomy" id="479434"/>
    <lineage>
        <taxon>Bacteria</taxon>
        <taxon>Pseudomonadati</taxon>
        <taxon>Thermomicrobiota</taxon>
        <taxon>Thermomicrobia</taxon>
        <taxon>Sphaerobacterales</taxon>
        <taxon>Sphaerobacterineae</taxon>
        <taxon>Sphaerobacteraceae</taxon>
        <taxon>Sphaerobacter</taxon>
    </lineage>
</organism>
<evidence type="ECO:0000256" key="4">
    <source>
        <dbReference type="ARBA" id="ARBA00022475"/>
    </source>
</evidence>
<evidence type="ECO:0000256" key="7">
    <source>
        <dbReference type="ARBA" id="ARBA00023136"/>
    </source>
</evidence>
<keyword evidence="5 11" id="KW-0812">Transmembrane</keyword>
<gene>
    <name evidence="14" type="ordered locus">Sthe_0550</name>
</gene>
<dbReference type="EMBL" id="CP001823">
    <property type="protein sequence ID" value="ACZ37988.1"/>
    <property type="molecule type" value="Genomic_DNA"/>
</dbReference>
<keyword evidence="6 11" id="KW-1133">Transmembrane helix</keyword>
<keyword evidence="14" id="KW-0969">Cilium</keyword>
<evidence type="ECO:0000256" key="10">
    <source>
        <dbReference type="SAM" id="MobiDB-lite"/>
    </source>
</evidence>
<dbReference type="KEGG" id="sti:Sthe_0550"/>
<evidence type="ECO:0000256" key="6">
    <source>
        <dbReference type="ARBA" id="ARBA00022989"/>
    </source>
</evidence>
<keyword evidence="14" id="KW-0966">Cell projection</keyword>
<reference evidence="14 15" key="2">
    <citation type="journal article" date="2010" name="Stand. Genomic Sci.">
        <title>Complete genome sequence of Desulfohalobium retbaense type strain (HR(100)).</title>
        <authorList>
            <person name="Spring S."/>
            <person name="Nolan M."/>
            <person name="Lapidus A."/>
            <person name="Glavina Del Rio T."/>
            <person name="Copeland A."/>
            <person name="Tice H."/>
            <person name="Cheng J.F."/>
            <person name="Lucas S."/>
            <person name="Land M."/>
            <person name="Chen F."/>
            <person name="Bruce D."/>
            <person name="Goodwin L."/>
            <person name="Pitluck S."/>
            <person name="Ivanova N."/>
            <person name="Mavromatis K."/>
            <person name="Mikhailova N."/>
            <person name="Pati A."/>
            <person name="Chen A."/>
            <person name="Palaniappan K."/>
            <person name="Hauser L."/>
            <person name="Chang Y.J."/>
            <person name="Jeffries C.D."/>
            <person name="Munk C."/>
            <person name="Kiss H."/>
            <person name="Chain P."/>
            <person name="Han C."/>
            <person name="Brettin T."/>
            <person name="Detter J.C."/>
            <person name="Schuler E."/>
            <person name="Goker M."/>
            <person name="Rohde M."/>
            <person name="Bristow J."/>
            <person name="Eisen J.A."/>
            <person name="Markowitz V."/>
            <person name="Hugenholtz P."/>
            <person name="Kyrpides N.C."/>
            <person name="Klenk H.P."/>
        </authorList>
    </citation>
    <scope>NUCLEOTIDE SEQUENCE [LARGE SCALE GENOMIC DNA]</scope>
    <source>
        <strain evidence="15">ATCC 49802 / DSM 20745 / S 6022</strain>
    </source>
</reference>
<evidence type="ECO:0000256" key="9">
    <source>
        <dbReference type="PIRNR" id="PIRNR004862"/>
    </source>
</evidence>
<comment type="subcellular location">
    <subcellularLocation>
        <location evidence="1 9">Bacterial flagellum basal body</location>
    </subcellularLocation>
    <subcellularLocation>
        <location evidence="2">Cell membrane</location>
        <topology evidence="2">Multi-pass membrane protein</topology>
    </subcellularLocation>
</comment>
<evidence type="ECO:0000256" key="2">
    <source>
        <dbReference type="ARBA" id="ARBA00004651"/>
    </source>
</evidence>
<dbReference type="InterPro" id="IPR000067">
    <property type="entry name" value="FlgMring_FliF"/>
</dbReference>
<dbReference type="NCBIfam" id="TIGR00206">
    <property type="entry name" value="fliF"/>
    <property type="match status" value="1"/>
</dbReference>
<evidence type="ECO:0000259" key="12">
    <source>
        <dbReference type="Pfam" id="PF01514"/>
    </source>
</evidence>
<feature type="domain" description="Flagellar M-ring N-terminal" evidence="12">
    <location>
        <begin position="46"/>
        <end position="215"/>
    </location>
</feature>
<reference evidence="15" key="1">
    <citation type="submission" date="2009-11" db="EMBL/GenBank/DDBJ databases">
        <title>The complete chromosome 1 of Sphaerobacter thermophilus DSM 20745.</title>
        <authorList>
            <person name="Lucas S."/>
            <person name="Copeland A."/>
            <person name="Lapidus A."/>
            <person name="Glavina del Rio T."/>
            <person name="Dalin E."/>
            <person name="Tice H."/>
            <person name="Bruce D."/>
            <person name="Goodwin L."/>
            <person name="Pitluck S."/>
            <person name="Kyrpides N."/>
            <person name="Mavromatis K."/>
            <person name="Ivanova N."/>
            <person name="Mikhailova N."/>
            <person name="LaButti K.M."/>
            <person name="Clum A."/>
            <person name="Sun H.I."/>
            <person name="Brettin T."/>
            <person name="Detter J.C."/>
            <person name="Han C."/>
            <person name="Larimer F."/>
            <person name="Land M."/>
            <person name="Hauser L."/>
            <person name="Markowitz V."/>
            <person name="Cheng J.F."/>
            <person name="Hugenholtz P."/>
            <person name="Woyke T."/>
            <person name="Wu D."/>
            <person name="Steenblock K."/>
            <person name="Schneider S."/>
            <person name="Pukall R."/>
            <person name="Goeker M."/>
            <person name="Klenk H.P."/>
            <person name="Eisen J.A."/>
        </authorList>
    </citation>
    <scope>NUCLEOTIDE SEQUENCE [LARGE SCALE GENOMIC DNA]</scope>
    <source>
        <strain evidence="15">ATCC 49802 / DSM 20745 / S 6022</strain>
    </source>
</reference>
<accession>D1C171</accession>
<dbReference type="PANTHER" id="PTHR30046:SF0">
    <property type="entry name" value="FLAGELLAR M-RING PROTEIN"/>
    <property type="match status" value="1"/>
</dbReference>
<sequence>MVNAQIERIRNAWNRLSMNQRVAVIAVVITAVMALGLLIATRPPQRYGIAFSGLSSEDAAAIVENLRAQGIPYELSSDGGTIRVPADQVAAVRLDAASQGLPRGGSDGFELFDKSSLGLTDFTQRVNYQRAIEGELERTIAKIDAVEAARVHIVIPEESLFIEEQQPTTAAVVLKLKSGRQLTEAQIRGITHLVSGAVPNLQPENLTVIDNTGNPIWSGPDGGSQFAGLDERFRLQQAYEQNLERQLQALVNPIAGPGHAVVRVSATLNWDERSSQSEIYSPDGLQPQVRSQQEREQRTSGTVTETGGVPGVDENVQTFPETPGAGSQSESSSREVTTNYELSRRIEEVVQAPGQVQRLSVAVMLDGSQVDPAVAQEIQDVISAAAGLVPQRGDTITVTAVPFSDVGNRELIPDGGTPILEYALTALKVLGLIAIPLVALYFARRVLVKPEDAGELTPALATVGGPAVTEPPMPALATQRITISETPPQLEDEDPSQSTDRGLPQLPAHLQVIELANTDPAQVAQLLRAWMSEEQ</sequence>
<comment type="similarity">
    <text evidence="3 9">Belongs to the FliF family.</text>
</comment>
<dbReference type="InParanoid" id="D1C171"/>
<feature type="region of interest" description="Disordered" evidence="10">
    <location>
        <begin position="274"/>
        <end position="336"/>
    </location>
</feature>
<dbReference type="OrthoDB" id="9807026at2"/>
<dbReference type="InterPro" id="IPR013556">
    <property type="entry name" value="Flag_M-ring_C"/>
</dbReference>
<keyword evidence="8 9" id="KW-0975">Bacterial flagellum</keyword>
<dbReference type="Proteomes" id="UP000002027">
    <property type="component" value="Chromosome 1"/>
</dbReference>
<dbReference type="FunCoup" id="D1C171">
    <property type="interactions" value="62"/>
</dbReference>
<dbReference type="STRING" id="479434.Sthe_0550"/>
<keyword evidence="14" id="KW-0282">Flagellum</keyword>
<dbReference type="InterPro" id="IPR043427">
    <property type="entry name" value="YscJ/FliF"/>
</dbReference>
<evidence type="ECO:0000256" key="5">
    <source>
        <dbReference type="ARBA" id="ARBA00022692"/>
    </source>
</evidence>
<evidence type="ECO:0000313" key="14">
    <source>
        <dbReference type="EMBL" id="ACZ37988.1"/>
    </source>
</evidence>
<keyword evidence="4" id="KW-1003">Cell membrane</keyword>
<dbReference type="Pfam" id="PF08345">
    <property type="entry name" value="YscJ_FliF_C"/>
    <property type="match status" value="1"/>
</dbReference>
<dbReference type="GO" id="GO:0071973">
    <property type="term" value="P:bacterial-type flagellum-dependent cell motility"/>
    <property type="evidence" value="ECO:0007669"/>
    <property type="project" value="InterPro"/>
</dbReference>
<feature type="compositionally biased region" description="Polar residues" evidence="10">
    <location>
        <begin position="315"/>
        <end position="336"/>
    </location>
</feature>
<dbReference type="InterPro" id="IPR006182">
    <property type="entry name" value="FliF_N_dom"/>
</dbReference>
<dbReference type="PIRSF" id="PIRSF004862">
    <property type="entry name" value="FliF"/>
    <property type="match status" value="1"/>
</dbReference>
<dbReference type="PANTHER" id="PTHR30046">
    <property type="entry name" value="FLAGELLAR M-RING PROTEIN"/>
    <property type="match status" value="1"/>
</dbReference>
<evidence type="ECO:0000256" key="11">
    <source>
        <dbReference type="SAM" id="Phobius"/>
    </source>
</evidence>
<name>D1C171_SPHTD</name>
<dbReference type="AlphaFoldDB" id="D1C171"/>
<dbReference type="GO" id="GO:0005886">
    <property type="term" value="C:plasma membrane"/>
    <property type="evidence" value="ECO:0007669"/>
    <property type="project" value="UniProtKB-SubCell"/>
</dbReference>
<dbReference type="GO" id="GO:0009431">
    <property type="term" value="C:bacterial-type flagellum basal body, MS ring"/>
    <property type="evidence" value="ECO:0007669"/>
    <property type="project" value="InterPro"/>
</dbReference>
<feature type="transmembrane region" description="Helical" evidence="11">
    <location>
        <begin position="21"/>
        <end position="40"/>
    </location>
</feature>
<dbReference type="InterPro" id="IPR045851">
    <property type="entry name" value="AMP-bd_C_sf"/>
</dbReference>
<keyword evidence="7 11" id="KW-0472">Membrane</keyword>
<dbReference type="Gene3D" id="3.30.300.30">
    <property type="match status" value="1"/>
</dbReference>
<keyword evidence="15" id="KW-1185">Reference proteome</keyword>
<comment type="function">
    <text evidence="9">The M ring may be actively involved in energy transduction.</text>
</comment>
<proteinExistence type="inferred from homology"/>
<evidence type="ECO:0000313" key="15">
    <source>
        <dbReference type="Proteomes" id="UP000002027"/>
    </source>
</evidence>
<dbReference type="RefSeq" id="WP_012871035.1">
    <property type="nucleotide sequence ID" value="NC_013523.1"/>
</dbReference>
<evidence type="ECO:0000259" key="13">
    <source>
        <dbReference type="Pfam" id="PF08345"/>
    </source>
</evidence>
<dbReference type="GO" id="GO:0003774">
    <property type="term" value="F:cytoskeletal motor activity"/>
    <property type="evidence" value="ECO:0007669"/>
    <property type="project" value="InterPro"/>
</dbReference>
<evidence type="ECO:0000256" key="1">
    <source>
        <dbReference type="ARBA" id="ARBA00004117"/>
    </source>
</evidence>
<feature type="domain" description="Flagellar M-ring C-terminal" evidence="13">
    <location>
        <begin position="252"/>
        <end position="403"/>
    </location>
</feature>
<evidence type="ECO:0000256" key="3">
    <source>
        <dbReference type="ARBA" id="ARBA00007971"/>
    </source>
</evidence>